<dbReference type="GO" id="GO:0061908">
    <property type="term" value="C:phagophore"/>
    <property type="evidence" value="ECO:0007669"/>
    <property type="project" value="TreeGrafter"/>
</dbReference>
<dbReference type="GO" id="GO:0006995">
    <property type="term" value="P:cellular response to nitrogen starvation"/>
    <property type="evidence" value="ECO:0007669"/>
    <property type="project" value="TreeGrafter"/>
</dbReference>
<dbReference type="Pfam" id="PF20637">
    <property type="entry name" value="ATG5_HBR"/>
    <property type="match status" value="1"/>
</dbReference>
<dbReference type="Pfam" id="PF04106">
    <property type="entry name" value="ATG5_UblB"/>
    <property type="match status" value="1"/>
</dbReference>
<protein>
    <recommendedName>
        <fullName evidence="1">Autophagy protein 5</fullName>
    </recommendedName>
</protein>
<dbReference type="EMBL" id="CAJPVJ010009976">
    <property type="protein sequence ID" value="CAG2172933.1"/>
    <property type="molecule type" value="Genomic_DNA"/>
</dbReference>
<feature type="domain" description="Autophagy protein ATG5 alpha-helical bundle region" evidence="3">
    <location>
        <begin position="1"/>
        <end position="31"/>
    </location>
</feature>
<keyword evidence="5" id="KW-1185">Reference proteome</keyword>
<evidence type="ECO:0000259" key="2">
    <source>
        <dbReference type="Pfam" id="PF04106"/>
    </source>
</evidence>
<dbReference type="InterPro" id="IPR048318">
    <property type="entry name" value="ATG5_UblB"/>
</dbReference>
<comment type="similarity">
    <text evidence="1">Belongs to the ATG5 family.</text>
</comment>
<keyword evidence="1" id="KW-0072">Autophagy</keyword>
<keyword evidence="1" id="KW-0472">Membrane</keyword>
<reference evidence="4" key="1">
    <citation type="submission" date="2020-11" db="EMBL/GenBank/DDBJ databases">
        <authorList>
            <person name="Tran Van P."/>
        </authorList>
    </citation>
    <scope>NUCLEOTIDE SEQUENCE</scope>
</reference>
<dbReference type="GO" id="GO:0019776">
    <property type="term" value="F:Atg8-family ligase activity"/>
    <property type="evidence" value="ECO:0007669"/>
    <property type="project" value="TreeGrafter"/>
</dbReference>
<dbReference type="GO" id="GO:0034727">
    <property type="term" value="P:piecemeal microautophagy of the nucleus"/>
    <property type="evidence" value="ECO:0007669"/>
    <property type="project" value="TreeGrafter"/>
</dbReference>
<dbReference type="AlphaFoldDB" id="A0A7R9QSM8"/>
<sequence>MSSLQRRDHNQLWLGLSNDRFDQFWAVNRSLAAADTDFRYIPFRVYARDLSVRQKLVKPRTESGAETTFGELCALALGAEKAAGLRLLVHGIRVPPETPVQWVSRHLAHCDNFVHICALET</sequence>
<evidence type="ECO:0000313" key="4">
    <source>
        <dbReference type="EMBL" id="CAD7655746.1"/>
    </source>
</evidence>
<dbReference type="PANTHER" id="PTHR13040">
    <property type="entry name" value="AUTOPHAGY PROTEIN 5"/>
    <property type="match status" value="1"/>
</dbReference>
<dbReference type="GO" id="GO:0000422">
    <property type="term" value="P:autophagy of mitochondrion"/>
    <property type="evidence" value="ECO:0007669"/>
    <property type="project" value="TreeGrafter"/>
</dbReference>
<dbReference type="Proteomes" id="UP000728032">
    <property type="component" value="Unassembled WGS sequence"/>
</dbReference>
<dbReference type="EMBL" id="OC924801">
    <property type="protein sequence ID" value="CAD7655746.1"/>
    <property type="molecule type" value="Genomic_DNA"/>
</dbReference>
<dbReference type="GO" id="GO:0034274">
    <property type="term" value="C:Atg12-Atg5-Atg16 complex"/>
    <property type="evidence" value="ECO:0007669"/>
    <property type="project" value="TreeGrafter"/>
</dbReference>
<dbReference type="GO" id="GO:0044233">
    <property type="term" value="C:mitochondria-associated endoplasmic reticulum membrane contact site"/>
    <property type="evidence" value="ECO:0007669"/>
    <property type="project" value="TreeGrafter"/>
</dbReference>
<comment type="subcellular location">
    <subcellularLocation>
        <location evidence="1">Preautophagosomal structure membrane</location>
        <topology evidence="1">Peripheral membrane protein</topology>
    </subcellularLocation>
</comment>
<dbReference type="GO" id="GO:0005776">
    <property type="term" value="C:autophagosome"/>
    <property type="evidence" value="ECO:0007669"/>
    <property type="project" value="TreeGrafter"/>
</dbReference>
<organism evidence="4">
    <name type="scientific">Oppiella nova</name>
    <dbReference type="NCBI Taxonomy" id="334625"/>
    <lineage>
        <taxon>Eukaryota</taxon>
        <taxon>Metazoa</taxon>
        <taxon>Ecdysozoa</taxon>
        <taxon>Arthropoda</taxon>
        <taxon>Chelicerata</taxon>
        <taxon>Arachnida</taxon>
        <taxon>Acari</taxon>
        <taxon>Acariformes</taxon>
        <taxon>Sarcoptiformes</taxon>
        <taxon>Oribatida</taxon>
        <taxon>Brachypylina</taxon>
        <taxon>Oppioidea</taxon>
        <taxon>Oppiidae</taxon>
        <taxon>Oppiella</taxon>
    </lineage>
</organism>
<evidence type="ECO:0000256" key="1">
    <source>
        <dbReference type="RuleBase" id="RU361202"/>
    </source>
</evidence>
<dbReference type="PANTHER" id="PTHR13040:SF2">
    <property type="entry name" value="AUTOPHAGY PROTEIN 5"/>
    <property type="match status" value="1"/>
</dbReference>
<keyword evidence="1" id="KW-0832">Ubl conjugation</keyword>
<dbReference type="Gene3D" id="3.10.20.90">
    <property type="entry name" value="Phosphatidylinositol 3-kinase Catalytic Subunit, Chain A, domain 1"/>
    <property type="match status" value="1"/>
</dbReference>
<evidence type="ECO:0000313" key="5">
    <source>
        <dbReference type="Proteomes" id="UP000728032"/>
    </source>
</evidence>
<keyword evidence="1" id="KW-1017">Isopeptide bond</keyword>
<accession>A0A7R9QSM8</accession>
<comment type="function">
    <text evidence="1">Involved in autophagic vesicle formation.</text>
</comment>
<comment type="subunit">
    <text evidence="1">Conjugated with ATG12.</text>
</comment>
<dbReference type="InterPro" id="IPR007239">
    <property type="entry name" value="Atg5"/>
</dbReference>
<name>A0A7R9QSM8_9ACAR</name>
<evidence type="ECO:0000259" key="3">
    <source>
        <dbReference type="Pfam" id="PF20637"/>
    </source>
</evidence>
<dbReference type="InterPro" id="IPR048940">
    <property type="entry name" value="ATG5_HBR"/>
</dbReference>
<gene>
    <name evidence="4" type="ORF">ONB1V03_LOCUS12389</name>
</gene>
<dbReference type="GO" id="GO:0034045">
    <property type="term" value="C:phagophore assembly site membrane"/>
    <property type="evidence" value="ECO:0007669"/>
    <property type="project" value="UniProtKB-SubCell"/>
</dbReference>
<dbReference type="OrthoDB" id="272162at2759"/>
<feature type="domain" description="Autophagy protein ATG5 UblB" evidence="2">
    <location>
        <begin position="40"/>
        <end position="117"/>
    </location>
</feature>
<proteinExistence type="inferred from homology"/>